<gene>
    <name evidence="2" type="ORF">PSON_ATCC_30995.1.T0240231</name>
</gene>
<proteinExistence type="predicted"/>
<name>A0A8S1LUX4_9CILI</name>
<organism evidence="2 3">
    <name type="scientific">Paramecium sonneborni</name>
    <dbReference type="NCBI Taxonomy" id="65129"/>
    <lineage>
        <taxon>Eukaryota</taxon>
        <taxon>Sar</taxon>
        <taxon>Alveolata</taxon>
        <taxon>Ciliophora</taxon>
        <taxon>Intramacronucleata</taxon>
        <taxon>Oligohymenophorea</taxon>
        <taxon>Peniculida</taxon>
        <taxon>Parameciidae</taxon>
        <taxon>Paramecium</taxon>
    </lineage>
</organism>
<protein>
    <submittedName>
        <fullName evidence="2">Uncharacterized protein</fullName>
    </submittedName>
</protein>
<feature type="region of interest" description="Disordered" evidence="1">
    <location>
        <begin position="22"/>
        <end position="43"/>
    </location>
</feature>
<evidence type="ECO:0000313" key="2">
    <source>
        <dbReference type="EMBL" id="CAD8068596.1"/>
    </source>
</evidence>
<accession>A0A8S1LUX4</accession>
<comment type="caution">
    <text evidence="2">The sequence shown here is derived from an EMBL/GenBank/DDBJ whole genome shotgun (WGS) entry which is preliminary data.</text>
</comment>
<dbReference type="AlphaFoldDB" id="A0A8S1LUX4"/>
<reference evidence="2" key="1">
    <citation type="submission" date="2021-01" db="EMBL/GenBank/DDBJ databases">
        <authorList>
            <consortium name="Genoscope - CEA"/>
            <person name="William W."/>
        </authorList>
    </citation>
    <scope>NUCLEOTIDE SEQUENCE</scope>
</reference>
<feature type="compositionally biased region" description="Polar residues" evidence="1">
    <location>
        <begin position="25"/>
        <end position="35"/>
    </location>
</feature>
<evidence type="ECO:0000256" key="1">
    <source>
        <dbReference type="SAM" id="MobiDB-lite"/>
    </source>
</evidence>
<dbReference type="EMBL" id="CAJJDN010000024">
    <property type="protein sequence ID" value="CAD8068596.1"/>
    <property type="molecule type" value="Genomic_DNA"/>
</dbReference>
<dbReference type="OrthoDB" id="303450at2759"/>
<dbReference type="Proteomes" id="UP000692954">
    <property type="component" value="Unassembled WGS sequence"/>
</dbReference>
<sequence>MLSIKLSEPTRHSISRSLIIHHQQKNNGSLSIPTRDNQRKGSELRIRQDYSPKDKIQQQFNKLKVKLNDALSRTTSPQPSIRSNQAQSTKEIVISALKQQRKESHFKLEVSFSNDSSIESSFDEEMNEEFKQAKETLAKLTNINNNQASSFKRSQSPLNNRLSLPLITNPRKLSATDNEDDKINLQFLKSLEQNQDNKDIDEFYDNGELNINFQSRDLLQFIRYEQEVLELVHRTAKYSDTNQMKQEMIDQLNKFDCLKESEKKKKEEQKNDLLKKLASQHQLLSTDEADKANFNNKIDQLAFQFIDKGIKKLEQQSSDD</sequence>
<keyword evidence="3" id="KW-1185">Reference proteome</keyword>
<evidence type="ECO:0000313" key="3">
    <source>
        <dbReference type="Proteomes" id="UP000692954"/>
    </source>
</evidence>